<name>A0ABP3UEZ2_9FLAO</name>
<dbReference type="Proteomes" id="UP001501758">
    <property type="component" value="Unassembled WGS sequence"/>
</dbReference>
<reference evidence="2" key="1">
    <citation type="journal article" date="2019" name="Int. J. Syst. Evol. Microbiol.">
        <title>The Global Catalogue of Microorganisms (GCM) 10K type strain sequencing project: providing services to taxonomists for standard genome sequencing and annotation.</title>
        <authorList>
            <consortium name="The Broad Institute Genomics Platform"/>
            <consortium name="The Broad Institute Genome Sequencing Center for Infectious Disease"/>
            <person name="Wu L."/>
            <person name="Ma J."/>
        </authorList>
    </citation>
    <scope>NUCLEOTIDE SEQUENCE [LARGE SCALE GENOMIC DNA]</scope>
    <source>
        <strain evidence="2">JCM 15974</strain>
    </source>
</reference>
<dbReference type="EMBL" id="BAAAGE010000005">
    <property type="protein sequence ID" value="GAA0730955.1"/>
    <property type="molecule type" value="Genomic_DNA"/>
</dbReference>
<accession>A0ABP3UEZ2</accession>
<organism evidence="1 2">
    <name type="scientific">Aquimarina litoralis</name>
    <dbReference type="NCBI Taxonomy" id="584605"/>
    <lineage>
        <taxon>Bacteria</taxon>
        <taxon>Pseudomonadati</taxon>
        <taxon>Bacteroidota</taxon>
        <taxon>Flavobacteriia</taxon>
        <taxon>Flavobacteriales</taxon>
        <taxon>Flavobacteriaceae</taxon>
        <taxon>Aquimarina</taxon>
    </lineage>
</organism>
<protein>
    <submittedName>
        <fullName evidence="1">Uncharacterized protein</fullName>
    </submittedName>
</protein>
<proteinExistence type="predicted"/>
<dbReference type="RefSeq" id="WP_343914275.1">
    <property type="nucleotide sequence ID" value="NZ_BAAAGE010000005.1"/>
</dbReference>
<sequence length="50" mass="6065">MKTQLTTTIKQPKNNLLNKLVTNYINNIRTALFYETDYPIKNNRNRIFYK</sequence>
<evidence type="ECO:0000313" key="2">
    <source>
        <dbReference type="Proteomes" id="UP001501758"/>
    </source>
</evidence>
<gene>
    <name evidence="1" type="ORF">GCM10009430_42620</name>
</gene>
<comment type="caution">
    <text evidence="1">The sequence shown here is derived from an EMBL/GenBank/DDBJ whole genome shotgun (WGS) entry which is preliminary data.</text>
</comment>
<evidence type="ECO:0000313" key="1">
    <source>
        <dbReference type="EMBL" id="GAA0730955.1"/>
    </source>
</evidence>
<keyword evidence="2" id="KW-1185">Reference proteome</keyword>